<accession>A0AAD7NY22</accession>
<evidence type="ECO:0000313" key="3">
    <source>
        <dbReference type="Proteomes" id="UP001215598"/>
    </source>
</evidence>
<feature type="region of interest" description="Disordered" evidence="1">
    <location>
        <begin position="1"/>
        <end position="27"/>
    </location>
</feature>
<evidence type="ECO:0000313" key="2">
    <source>
        <dbReference type="EMBL" id="KAJ7779968.1"/>
    </source>
</evidence>
<feature type="compositionally biased region" description="Low complexity" evidence="1">
    <location>
        <begin position="162"/>
        <end position="192"/>
    </location>
</feature>
<name>A0AAD7NY22_9AGAR</name>
<evidence type="ECO:0000256" key="1">
    <source>
        <dbReference type="SAM" id="MobiDB-lite"/>
    </source>
</evidence>
<organism evidence="2 3">
    <name type="scientific">Mycena metata</name>
    <dbReference type="NCBI Taxonomy" id="1033252"/>
    <lineage>
        <taxon>Eukaryota</taxon>
        <taxon>Fungi</taxon>
        <taxon>Dikarya</taxon>
        <taxon>Basidiomycota</taxon>
        <taxon>Agaricomycotina</taxon>
        <taxon>Agaricomycetes</taxon>
        <taxon>Agaricomycetidae</taxon>
        <taxon>Agaricales</taxon>
        <taxon>Marasmiineae</taxon>
        <taxon>Mycenaceae</taxon>
        <taxon>Mycena</taxon>
    </lineage>
</organism>
<proteinExistence type="predicted"/>
<dbReference type="Proteomes" id="UP001215598">
    <property type="component" value="Unassembled WGS sequence"/>
</dbReference>
<feature type="compositionally biased region" description="Polar residues" evidence="1">
    <location>
        <begin position="193"/>
        <end position="217"/>
    </location>
</feature>
<feature type="region of interest" description="Disordered" evidence="1">
    <location>
        <begin position="146"/>
        <end position="224"/>
    </location>
</feature>
<dbReference type="EMBL" id="JARKIB010000005">
    <property type="protein sequence ID" value="KAJ7779968.1"/>
    <property type="molecule type" value="Genomic_DNA"/>
</dbReference>
<sequence length="345" mass="36584">MTQSTTLGAAPSVASKTGSSTSPREHCVPPFYPHIAEHHDVSALSGEAGQKFYVVRRGRGVGFFTHPSFCSDDANMQTDNYTDASKRGFARWSDARAHWDDVCEEEHRAGCPPFRLAAGFTMSFAAPPSQLPVPVTPAPVAPTPFIHGVTAPARPPPPASTPPTRQSLVPPFSLSPSPSTPANTAATTPSSSFYGSQTVSGSPSPYPHHTTSGPTHLTPSATAGSSTFASTAAKARTFWVAQGINRIFLGRTDTVRALRMRTGKRSLMVSNNLDDLEECAAPHTVPVGSQGFSSRFWAVPGNSKIFSARDDALEALLELGEVSGACMMVSEDLDELEHFQATSLA</sequence>
<keyword evidence="3" id="KW-1185">Reference proteome</keyword>
<reference evidence="2" key="1">
    <citation type="submission" date="2023-03" db="EMBL/GenBank/DDBJ databases">
        <title>Massive genome expansion in bonnet fungi (Mycena s.s.) driven by repeated elements and novel gene families across ecological guilds.</title>
        <authorList>
            <consortium name="Lawrence Berkeley National Laboratory"/>
            <person name="Harder C.B."/>
            <person name="Miyauchi S."/>
            <person name="Viragh M."/>
            <person name="Kuo A."/>
            <person name="Thoen E."/>
            <person name="Andreopoulos B."/>
            <person name="Lu D."/>
            <person name="Skrede I."/>
            <person name="Drula E."/>
            <person name="Henrissat B."/>
            <person name="Morin E."/>
            <person name="Kohler A."/>
            <person name="Barry K."/>
            <person name="LaButti K."/>
            <person name="Morin E."/>
            <person name="Salamov A."/>
            <person name="Lipzen A."/>
            <person name="Mereny Z."/>
            <person name="Hegedus B."/>
            <person name="Baldrian P."/>
            <person name="Stursova M."/>
            <person name="Weitz H."/>
            <person name="Taylor A."/>
            <person name="Grigoriev I.V."/>
            <person name="Nagy L.G."/>
            <person name="Martin F."/>
            <person name="Kauserud H."/>
        </authorList>
    </citation>
    <scope>NUCLEOTIDE SEQUENCE</scope>
    <source>
        <strain evidence="2">CBHHK182m</strain>
    </source>
</reference>
<gene>
    <name evidence="2" type="ORF">B0H16DRAFT_1448400</name>
</gene>
<dbReference type="AlphaFoldDB" id="A0AAD7NY22"/>
<protein>
    <submittedName>
        <fullName evidence="2">Uncharacterized protein</fullName>
    </submittedName>
</protein>
<comment type="caution">
    <text evidence="2">The sequence shown here is derived from an EMBL/GenBank/DDBJ whole genome shotgun (WGS) entry which is preliminary data.</text>
</comment>